<organism evidence="6 7">
    <name type="scientific">Brassica cretica</name>
    <name type="common">Mustard</name>
    <dbReference type="NCBI Taxonomy" id="69181"/>
    <lineage>
        <taxon>Eukaryota</taxon>
        <taxon>Viridiplantae</taxon>
        <taxon>Streptophyta</taxon>
        <taxon>Embryophyta</taxon>
        <taxon>Tracheophyta</taxon>
        <taxon>Spermatophyta</taxon>
        <taxon>Magnoliopsida</taxon>
        <taxon>eudicotyledons</taxon>
        <taxon>Gunneridae</taxon>
        <taxon>Pentapetalae</taxon>
        <taxon>rosids</taxon>
        <taxon>malvids</taxon>
        <taxon>Brassicales</taxon>
        <taxon>Brassicaceae</taxon>
        <taxon>Brassiceae</taxon>
        <taxon>Brassica</taxon>
    </lineage>
</organism>
<dbReference type="Pfam" id="PF00227">
    <property type="entry name" value="Proteasome"/>
    <property type="match status" value="1"/>
</dbReference>
<dbReference type="PANTHER" id="PTHR32194">
    <property type="entry name" value="METALLOPROTEASE TLDD"/>
    <property type="match status" value="1"/>
</dbReference>
<dbReference type="SUPFAM" id="SSF56235">
    <property type="entry name" value="N-terminal nucleophile aminohydrolases (Ntn hydrolases)"/>
    <property type="match status" value="1"/>
</dbReference>
<comment type="subunit">
    <text evidence="4">Component of the proteasome complex.</text>
</comment>
<feature type="region of interest" description="Disordered" evidence="5">
    <location>
        <begin position="157"/>
        <end position="245"/>
    </location>
</feature>
<keyword evidence="4" id="KW-0539">Nucleus</keyword>
<feature type="compositionally biased region" description="Basic residues" evidence="5">
    <location>
        <begin position="236"/>
        <end position="245"/>
    </location>
</feature>
<keyword evidence="7" id="KW-1185">Reference proteome</keyword>
<gene>
    <name evidence="6" type="ORF">DY000_02023807</name>
</gene>
<comment type="caution">
    <text evidence="6">The sequence shown here is derived from an EMBL/GenBank/DDBJ whole genome shotgun (WGS) entry which is preliminary data.</text>
</comment>
<dbReference type="PANTHER" id="PTHR32194:SF10">
    <property type="entry name" value="PROTEASOME SUBUNIT BETA TYPE-3"/>
    <property type="match status" value="1"/>
</dbReference>
<dbReference type="InterPro" id="IPR001353">
    <property type="entry name" value="Proteasome_sua/b"/>
</dbReference>
<evidence type="ECO:0000313" key="7">
    <source>
        <dbReference type="Proteomes" id="UP000266723"/>
    </source>
</evidence>
<comment type="similarity">
    <text evidence="4">Belongs to the peptidase T1B family.</text>
</comment>
<dbReference type="Proteomes" id="UP000266723">
    <property type="component" value="Unassembled WGS sequence"/>
</dbReference>
<dbReference type="PROSITE" id="PS00854">
    <property type="entry name" value="PROTEASOME_BETA_1"/>
    <property type="match status" value="1"/>
</dbReference>
<sequence>MWPSGNNVVTLPVKSESSEIYDILSYIIKLKFVFRIFRPNEYKSAGVSSKPPSTLLTLSLLRLSDFSSVLLEKSSKHHSTNPTLPMSIFEYNGSAVVAMVGKNCFAIASDRRLGVQLQTIATDFQRISKIHDRVFIGLSGLATDVQTLRRCRNRRCTEDDDDKDACSDDDDGSFRYHRPRREMRKEEQSLYDRPRSHRVRVGLRKQHRFSGGVGPVHGIRLRRESKFARKGVERRTRAHHGLRRA</sequence>
<reference evidence="6 7" key="1">
    <citation type="journal article" date="2020" name="BMC Genomics">
        <title>Intraspecific diversification of the crop wild relative Brassica cretica Lam. using demographic model selection.</title>
        <authorList>
            <person name="Kioukis A."/>
            <person name="Michalopoulou V.A."/>
            <person name="Briers L."/>
            <person name="Pirintsos S."/>
            <person name="Studholme D.J."/>
            <person name="Pavlidis P."/>
            <person name="Sarris P.F."/>
        </authorList>
    </citation>
    <scope>NUCLEOTIDE SEQUENCE [LARGE SCALE GENOMIC DNA]</scope>
    <source>
        <strain evidence="7">cv. PFS-1207/04</strain>
    </source>
</reference>
<feature type="compositionally biased region" description="Acidic residues" evidence="5">
    <location>
        <begin position="158"/>
        <end position="171"/>
    </location>
</feature>
<dbReference type="EMBL" id="QGKV02000299">
    <property type="protein sequence ID" value="KAF3591305.1"/>
    <property type="molecule type" value="Genomic_DNA"/>
</dbReference>
<keyword evidence="3 4" id="KW-0647">Proteasome</keyword>
<feature type="compositionally biased region" description="Basic residues" evidence="5">
    <location>
        <begin position="195"/>
        <end position="208"/>
    </location>
</feature>
<comment type="subcellular location">
    <subcellularLocation>
        <location evidence="4">Cytoplasm</location>
    </subcellularLocation>
    <subcellularLocation>
        <location evidence="4">Nucleus</location>
    </subcellularLocation>
</comment>
<feature type="compositionally biased region" description="Basic and acidic residues" evidence="5">
    <location>
        <begin position="183"/>
        <end position="194"/>
    </location>
</feature>
<evidence type="ECO:0000256" key="3">
    <source>
        <dbReference type="ARBA" id="ARBA00022942"/>
    </source>
</evidence>
<comment type="subunit">
    <text evidence="1">Component of the 20S core complex of the 26S proteasome. The 26S proteasome is composed of a core protease (CP), known as the 20S proteasome, capped at one or both ends by the 19S regulatory particle (RP/PA700). The 20S proteasome core is composed of 28 subunits that are arranged in four stacked rings, resulting in a barrel-shaped structure. The two end rings are each formed by seven alpha subunits, and the two central rings are each formed by seven beta subunits. The catalytic chamber with the active sites is on the inside of the barrel.</text>
</comment>
<evidence type="ECO:0000313" key="6">
    <source>
        <dbReference type="EMBL" id="KAF3591305.1"/>
    </source>
</evidence>
<comment type="function">
    <text evidence="4">Component of the proteasome, a multicatalytic proteinase complex which is characterized by its ability to cleave peptides with Arg, Phe, Tyr, Leu, and Glu adjacent to the leaving group at neutral or slightly basic pH. The proteasome has an ATP-dependent proteolytic activity.</text>
</comment>
<dbReference type="InterPro" id="IPR016050">
    <property type="entry name" value="Proteasome_bsu_CS"/>
</dbReference>
<dbReference type="InterPro" id="IPR029055">
    <property type="entry name" value="Ntn_hydrolases_N"/>
</dbReference>
<dbReference type="Gene3D" id="3.60.20.10">
    <property type="entry name" value="Glutamine Phosphoribosylpyrophosphate, subunit 1, domain 1"/>
    <property type="match status" value="1"/>
</dbReference>
<evidence type="ECO:0000256" key="2">
    <source>
        <dbReference type="ARBA" id="ARBA00022490"/>
    </source>
</evidence>
<keyword evidence="2 4" id="KW-0963">Cytoplasm</keyword>
<accession>A0ABQ7E3R8</accession>
<dbReference type="InterPro" id="IPR023333">
    <property type="entry name" value="Proteasome_suB-type"/>
</dbReference>
<evidence type="ECO:0000256" key="4">
    <source>
        <dbReference type="RuleBase" id="RU004203"/>
    </source>
</evidence>
<proteinExistence type="inferred from homology"/>
<evidence type="ECO:0000256" key="5">
    <source>
        <dbReference type="SAM" id="MobiDB-lite"/>
    </source>
</evidence>
<name>A0ABQ7E3R8_BRACR</name>
<feature type="compositionally biased region" description="Basic and acidic residues" evidence="5">
    <location>
        <begin position="221"/>
        <end position="235"/>
    </location>
</feature>
<evidence type="ECO:0000256" key="1">
    <source>
        <dbReference type="ARBA" id="ARBA00011517"/>
    </source>
</evidence>
<protein>
    <recommendedName>
        <fullName evidence="4">Proteasome subunit beta</fullName>
    </recommendedName>
</protein>